<name>A0A0F8YV64_9ZZZZ</name>
<gene>
    <name evidence="1" type="ORF">LCGC14_2850960</name>
</gene>
<organism evidence="1">
    <name type="scientific">marine sediment metagenome</name>
    <dbReference type="NCBI Taxonomy" id="412755"/>
    <lineage>
        <taxon>unclassified sequences</taxon>
        <taxon>metagenomes</taxon>
        <taxon>ecological metagenomes</taxon>
    </lineage>
</organism>
<accession>A0A0F8YV64</accession>
<dbReference type="AlphaFoldDB" id="A0A0F8YV64"/>
<dbReference type="EMBL" id="LAZR01054831">
    <property type="protein sequence ID" value="KKK77700.1"/>
    <property type="molecule type" value="Genomic_DNA"/>
</dbReference>
<evidence type="ECO:0008006" key="2">
    <source>
        <dbReference type="Google" id="ProtNLM"/>
    </source>
</evidence>
<evidence type="ECO:0000313" key="1">
    <source>
        <dbReference type="EMBL" id="KKK77700.1"/>
    </source>
</evidence>
<comment type="caution">
    <text evidence="1">The sequence shown here is derived from an EMBL/GenBank/DDBJ whole genome shotgun (WGS) entry which is preliminary data.</text>
</comment>
<sequence length="56" mass="6416">MSKVRVCQFTVSKRGDLLRRPFFMMLDVETGVFGSRYGSEETAQAAADTENEKRRL</sequence>
<protein>
    <recommendedName>
        <fullName evidence="2">Mandelate racemase/muconate lactonizing enzyme N-terminal domain-containing protein</fullName>
    </recommendedName>
</protein>
<proteinExistence type="predicted"/>
<reference evidence="1" key="1">
    <citation type="journal article" date="2015" name="Nature">
        <title>Complex archaea that bridge the gap between prokaryotes and eukaryotes.</title>
        <authorList>
            <person name="Spang A."/>
            <person name="Saw J.H."/>
            <person name="Jorgensen S.L."/>
            <person name="Zaremba-Niedzwiedzka K."/>
            <person name="Martijn J."/>
            <person name="Lind A.E."/>
            <person name="van Eijk R."/>
            <person name="Schleper C."/>
            <person name="Guy L."/>
            <person name="Ettema T.J."/>
        </authorList>
    </citation>
    <scope>NUCLEOTIDE SEQUENCE</scope>
</reference>